<reference evidence="3" key="1">
    <citation type="submission" date="2016-11" db="EMBL/GenBank/DDBJ databases">
        <authorList>
            <person name="Varghese N."/>
            <person name="Submissions S."/>
        </authorList>
    </citation>
    <scope>NUCLEOTIDE SEQUENCE [LARGE SCALE GENOMIC DNA]</scope>
    <source>
        <strain evidence="3">DSM 6637</strain>
    </source>
</reference>
<feature type="region of interest" description="Disordered" evidence="1">
    <location>
        <begin position="48"/>
        <end position="76"/>
    </location>
</feature>
<evidence type="ECO:0000256" key="1">
    <source>
        <dbReference type="SAM" id="MobiDB-lite"/>
    </source>
</evidence>
<proteinExistence type="predicted"/>
<feature type="compositionally biased region" description="Pro residues" evidence="1">
    <location>
        <begin position="1"/>
        <end position="16"/>
    </location>
</feature>
<feature type="region of interest" description="Disordered" evidence="1">
    <location>
        <begin position="1"/>
        <end position="28"/>
    </location>
</feature>
<name>A0A1M7F101_9RHOB</name>
<dbReference type="EMBL" id="FRCK01000002">
    <property type="protein sequence ID" value="SHL97408.1"/>
    <property type="molecule type" value="Genomic_DNA"/>
</dbReference>
<dbReference type="OrthoDB" id="9782872at2"/>
<accession>A0A1M7F101</accession>
<dbReference type="AlphaFoldDB" id="A0A1M7F101"/>
<keyword evidence="3" id="KW-1185">Reference proteome</keyword>
<organism evidence="2 3">
    <name type="scientific">Paracoccus solventivorans</name>
    <dbReference type="NCBI Taxonomy" id="53463"/>
    <lineage>
        <taxon>Bacteria</taxon>
        <taxon>Pseudomonadati</taxon>
        <taxon>Pseudomonadota</taxon>
        <taxon>Alphaproteobacteria</taxon>
        <taxon>Rhodobacterales</taxon>
        <taxon>Paracoccaceae</taxon>
        <taxon>Paracoccus</taxon>
    </lineage>
</organism>
<dbReference type="Proteomes" id="UP000184444">
    <property type="component" value="Unassembled WGS sequence"/>
</dbReference>
<evidence type="ECO:0000313" key="3">
    <source>
        <dbReference type="Proteomes" id="UP000184444"/>
    </source>
</evidence>
<protein>
    <submittedName>
        <fullName evidence="2">Uncharacterized protein</fullName>
    </submittedName>
</protein>
<dbReference type="STRING" id="53463.SAMN05444389_102446"/>
<dbReference type="RefSeq" id="WP_073063347.1">
    <property type="nucleotide sequence ID" value="NZ_FRCK01000002.1"/>
</dbReference>
<gene>
    <name evidence="2" type="ORF">SAMN05444389_102446</name>
</gene>
<sequence>MTAPRPHLPAAPPTTLPPARDRRRGRRGALLGHEVHFPCWPFDRRTPAARHPAEAAGFQRFTGGRGKSRRDEDPDMLSRVHVHDRACGGGPLWLETPRFRARLGAMSGNLYRTPGLMADALPPRCRSAAPGGHE</sequence>
<evidence type="ECO:0000313" key="2">
    <source>
        <dbReference type="EMBL" id="SHL97408.1"/>
    </source>
</evidence>